<proteinExistence type="inferred from homology"/>
<protein>
    <submittedName>
        <fullName evidence="3">3-oxoacyl-ACP reductase</fullName>
    </submittedName>
</protein>
<feature type="domain" description="Ketoreductase" evidence="2">
    <location>
        <begin position="6"/>
        <end position="196"/>
    </location>
</feature>
<evidence type="ECO:0000256" key="1">
    <source>
        <dbReference type="ARBA" id="ARBA00006484"/>
    </source>
</evidence>
<dbReference type="SMART" id="SM00822">
    <property type="entry name" value="PKS_KR"/>
    <property type="match status" value="1"/>
</dbReference>
<evidence type="ECO:0000313" key="4">
    <source>
        <dbReference type="Proteomes" id="UP000624709"/>
    </source>
</evidence>
<dbReference type="InterPro" id="IPR036291">
    <property type="entry name" value="NAD(P)-bd_dom_sf"/>
</dbReference>
<gene>
    <name evidence="3" type="primary">fabG_12</name>
    <name evidence="3" type="ORF">Apa02nite_083650</name>
</gene>
<name>A0ABQ4BNJ5_9ACTN</name>
<sequence>MTTDSRLAVVSGGGTGIGRQIAHMFAGQGDRVVIIGRRGDVLERAQAEIHAATGADLVIPVAADLTDPAQVRDAAARITRLGDVDVLVNNAGAILTPPADDSLEALATSWLHDLNVNLLTAVLLTNALLPSLSRPGGRLVMVSSAAAQRGGAGPHSAGSYAAAKAALHGWALGLARQLGRDGITVNVLAPGYVEDTGIFHGRETAGFAATKIADTLVGRAGRPDDVAAAIRYITSPDAGYLTGQIIGLNGGAVLGR</sequence>
<comment type="caution">
    <text evidence="3">The sequence shown here is derived from an EMBL/GenBank/DDBJ whole genome shotgun (WGS) entry which is preliminary data.</text>
</comment>
<dbReference type="Proteomes" id="UP000624709">
    <property type="component" value="Unassembled WGS sequence"/>
</dbReference>
<dbReference type="PANTHER" id="PTHR42760:SF40">
    <property type="entry name" value="3-OXOACYL-[ACYL-CARRIER-PROTEIN] REDUCTASE, CHLOROPLASTIC"/>
    <property type="match status" value="1"/>
</dbReference>
<dbReference type="Gene3D" id="3.40.50.720">
    <property type="entry name" value="NAD(P)-binding Rossmann-like Domain"/>
    <property type="match status" value="1"/>
</dbReference>
<dbReference type="InterPro" id="IPR057326">
    <property type="entry name" value="KR_dom"/>
</dbReference>
<evidence type="ECO:0000313" key="3">
    <source>
        <dbReference type="EMBL" id="GIE72257.1"/>
    </source>
</evidence>
<dbReference type="PRINTS" id="PR00081">
    <property type="entry name" value="GDHRDH"/>
</dbReference>
<dbReference type="PANTHER" id="PTHR42760">
    <property type="entry name" value="SHORT-CHAIN DEHYDROGENASES/REDUCTASES FAMILY MEMBER"/>
    <property type="match status" value="1"/>
</dbReference>
<dbReference type="PRINTS" id="PR00080">
    <property type="entry name" value="SDRFAMILY"/>
</dbReference>
<dbReference type="Pfam" id="PF13561">
    <property type="entry name" value="adh_short_C2"/>
    <property type="match status" value="1"/>
</dbReference>
<dbReference type="EMBL" id="BOMS01000140">
    <property type="protein sequence ID" value="GIE72257.1"/>
    <property type="molecule type" value="Genomic_DNA"/>
</dbReference>
<dbReference type="SUPFAM" id="SSF51735">
    <property type="entry name" value="NAD(P)-binding Rossmann-fold domains"/>
    <property type="match status" value="1"/>
</dbReference>
<evidence type="ECO:0000259" key="2">
    <source>
        <dbReference type="SMART" id="SM00822"/>
    </source>
</evidence>
<dbReference type="InterPro" id="IPR020904">
    <property type="entry name" value="Sc_DH/Rdtase_CS"/>
</dbReference>
<keyword evidence="4" id="KW-1185">Reference proteome</keyword>
<dbReference type="InterPro" id="IPR002347">
    <property type="entry name" value="SDR_fam"/>
</dbReference>
<dbReference type="CDD" id="cd05233">
    <property type="entry name" value="SDR_c"/>
    <property type="match status" value="1"/>
</dbReference>
<comment type="similarity">
    <text evidence="1">Belongs to the short-chain dehydrogenases/reductases (SDR) family.</text>
</comment>
<accession>A0ABQ4BNJ5</accession>
<organism evidence="3 4">
    <name type="scientific">Actinoplanes palleronii</name>
    <dbReference type="NCBI Taxonomy" id="113570"/>
    <lineage>
        <taxon>Bacteria</taxon>
        <taxon>Bacillati</taxon>
        <taxon>Actinomycetota</taxon>
        <taxon>Actinomycetes</taxon>
        <taxon>Micromonosporales</taxon>
        <taxon>Micromonosporaceae</taxon>
        <taxon>Actinoplanes</taxon>
    </lineage>
</organism>
<dbReference type="PROSITE" id="PS00061">
    <property type="entry name" value="ADH_SHORT"/>
    <property type="match status" value="1"/>
</dbReference>
<reference evidence="3 4" key="1">
    <citation type="submission" date="2021-01" db="EMBL/GenBank/DDBJ databases">
        <title>Whole genome shotgun sequence of Actinoplanes palleronii NBRC 14916.</title>
        <authorList>
            <person name="Komaki H."/>
            <person name="Tamura T."/>
        </authorList>
    </citation>
    <scope>NUCLEOTIDE SEQUENCE [LARGE SCALE GENOMIC DNA]</scope>
    <source>
        <strain evidence="3 4">NBRC 14916</strain>
    </source>
</reference>
<dbReference type="RefSeq" id="WP_203829995.1">
    <property type="nucleotide sequence ID" value="NZ_BAAATY010000049.1"/>
</dbReference>